<accession>A0AA86VQ09</accession>
<feature type="non-terminal residue" evidence="2">
    <location>
        <position position="55"/>
    </location>
</feature>
<dbReference type="EMBL" id="OY731403">
    <property type="protein sequence ID" value="CAJ1964688.1"/>
    <property type="molecule type" value="Genomic_DNA"/>
</dbReference>
<feature type="non-terminal residue" evidence="2">
    <location>
        <position position="1"/>
    </location>
</feature>
<keyword evidence="1" id="KW-0472">Membrane</keyword>
<sequence>RRDWLAASLVVRHSGGARRWIAVVLLKVWLGWLATGCNIFFHHDMHQRALRQTPM</sequence>
<evidence type="ECO:0000313" key="2">
    <source>
        <dbReference type="EMBL" id="CAJ1964688.1"/>
    </source>
</evidence>
<evidence type="ECO:0000256" key="1">
    <source>
        <dbReference type="SAM" id="Phobius"/>
    </source>
</evidence>
<proteinExistence type="predicted"/>
<gene>
    <name evidence="2" type="ORF">AYBTSS11_LOCUS20449</name>
</gene>
<evidence type="ECO:0000313" key="3">
    <source>
        <dbReference type="Proteomes" id="UP001189624"/>
    </source>
</evidence>
<keyword evidence="1" id="KW-0812">Transmembrane</keyword>
<name>A0AA86VQ09_9FABA</name>
<protein>
    <submittedName>
        <fullName evidence="2">Uncharacterized protein</fullName>
    </submittedName>
</protein>
<dbReference type="Proteomes" id="UP001189624">
    <property type="component" value="Chromosome 6"/>
</dbReference>
<keyword evidence="3" id="KW-1185">Reference proteome</keyword>
<keyword evidence="1" id="KW-1133">Transmembrane helix</keyword>
<dbReference type="Gramene" id="rna-AYBTSS11_LOCUS20449">
    <property type="protein sequence ID" value="CAJ1964688.1"/>
    <property type="gene ID" value="gene-AYBTSS11_LOCUS20449"/>
</dbReference>
<feature type="transmembrane region" description="Helical" evidence="1">
    <location>
        <begin position="20"/>
        <end position="41"/>
    </location>
</feature>
<reference evidence="2" key="1">
    <citation type="submission" date="2023-10" db="EMBL/GenBank/DDBJ databases">
        <authorList>
            <person name="Domelevo Entfellner J.-B."/>
        </authorList>
    </citation>
    <scope>NUCLEOTIDE SEQUENCE</scope>
</reference>
<dbReference type="AlphaFoldDB" id="A0AA86VQ09"/>
<organism evidence="2 3">
    <name type="scientific">Sphenostylis stenocarpa</name>
    <dbReference type="NCBI Taxonomy" id="92480"/>
    <lineage>
        <taxon>Eukaryota</taxon>
        <taxon>Viridiplantae</taxon>
        <taxon>Streptophyta</taxon>
        <taxon>Embryophyta</taxon>
        <taxon>Tracheophyta</taxon>
        <taxon>Spermatophyta</taxon>
        <taxon>Magnoliopsida</taxon>
        <taxon>eudicotyledons</taxon>
        <taxon>Gunneridae</taxon>
        <taxon>Pentapetalae</taxon>
        <taxon>rosids</taxon>
        <taxon>fabids</taxon>
        <taxon>Fabales</taxon>
        <taxon>Fabaceae</taxon>
        <taxon>Papilionoideae</taxon>
        <taxon>50 kb inversion clade</taxon>
        <taxon>NPAAA clade</taxon>
        <taxon>indigoferoid/millettioid clade</taxon>
        <taxon>Phaseoleae</taxon>
        <taxon>Sphenostylis</taxon>
    </lineage>
</organism>